<dbReference type="Gene3D" id="2.60.40.10">
    <property type="entry name" value="Immunoglobulins"/>
    <property type="match status" value="2"/>
</dbReference>
<feature type="domain" description="Fibronectin type-III" evidence="10">
    <location>
        <begin position="73"/>
        <end position="178"/>
    </location>
</feature>
<proteinExistence type="predicted"/>
<feature type="region of interest" description="Disordered" evidence="9">
    <location>
        <begin position="309"/>
        <end position="345"/>
    </location>
</feature>
<dbReference type="SMART" id="SM00060">
    <property type="entry name" value="FN3"/>
    <property type="match status" value="1"/>
</dbReference>
<evidence type="ECO:0000256" key="4">
    <source>
        <dbReference type="ARBA" id="ARBA00022737"/>
    </source>
</evidence>
<keyword evidence="7" id="KW-1015">Disulfide bond</keyword>
<organism evidence="11">
    <name type="scientific">Arion vulgaris</name>
    <dbReference type="NCBI Taxonomy" id="1028688"/>
    <lineage>
        <taxon>Eukaryota</taxon>
        <taxon>Metazoa</taxon>
        <taxon>Spiralia</taxon>
        <taxon>Lophotrochozoa</taxon>
        <taxon>Mollusca</taxon>
        <taxon>Gastropoda</taxon>
        <taxon>Heterobranchia</taxon>
        <taxon>Euthyneura</taxon>
        <taxon>Panpulmonata</taxon>
        <taxon>Eupulmonata</taxon>
        <taxon>Stylommatophora</taxon>
        <taxon>Helicina</taxon>
        <taxon>Arionoidea</taxon>
        <taxon>Arionidae</taxon>
        <taxon>Arion</taxon>
    </lineage>
</organism>
<feature type="domain" description="Fibronectin type-III" evidence="10">
    <location>
        <begin position="1"/>
        <end position="68"/>
    </location>
</feature>
<dbReference type="InterPro" id="IPR036116">
    <property type="entry name" value="FN3_sf"/>
</dbReference>
<dbReference type="SUPFAM" id="SSF49265">
    <property type="entry name" value="Fibronectin type III"/>
    <property type="match status" value="1"/>
</dbReference>
<name>A0A0B6YW84_9EUPU</name>
<comment type="subcellular location">
    <subcellularLocation>
        <location evidence="1">Membrane</location>
        <topology evidence="1">Single-pass type I membrane protein</topology>
    </subcellularLocation>
</comment>
<dbReference type="Pfam" id="PF23144">
    <property type="entry name" value="Fn3_PTPRU"/>
    <property type="match status" value="1"/>
</dbReference>
<dbReference type="PANTHER" id="PTHR24051">
    <property type="entry name" value="SUSHI DOMAIN-CONTAINING PROTEIN 1"/>
    <property type="match status" value="1"/>
</dbReference>
<evidence type="ECO:0000256" key="9">
    <source>
        <dbReference type="SAM" id="MobiDB-lite"/>
    </source>
</evidence>
<evidence type="ECO:0000256" key="8">
    <source>
        <dbReference type="ARBA" id="ARBA00023180"/>
    </source>
</evidence>
<evidence type="ECO:0000256" key="7">
    <source>
        <dbReference type="ARBA" id="ARBA00023157"/>
    </source>
</evidence>
<evidence type="ECO:0000313" key="11">
    <source>
        <dbReference type="EMBL" id="CEK59755.1"/>
    </source>
</evidence>
<evidence type="ECO:0000256" key="5">
    <source>
        <dbReference type="ARBA" id="ARBA00022989"/>
    </source>
</evidence>
<feature type="non-terminal residue" evidence="11">
    <location>
        <position position="345"/>
    </location>
</feature>
<reference evidence="11" key="1">
    <citation type="submission" date="2014-12" db="EMBL/GenBank/DDBJ databases">
        <title>Insight into the proteome of Arion vulgaris.</title>
        <authorList>
            <person name="Aradska J."/>
            <person name="Bulat T."/>
            <person name="Smidak R."/>
            <person name="Sarate P."/>
            <person name="Gangsoo J."/>
            <person name="Sialana F."/>
            <person name="Bilban M."/>
            <person name="Lubec G."/>
        </authorList>
    </citation>
    <scope>NUCLEOTIDE SEQUENCE</scope>
    <source>
        <tissue evidence="11">Skin</tissue>
    </source>
</reference>
<dbReference type="Pfam" id="PF00041">
    <property type="entry name" value="fn3"/>
    <property type="match status" value="1"/>
</dbReference>
<dbReference type="PROSITE" id="PS50853">
    <property type="entry name" value="FN3"/>
    <property type="match status" value="2"/>
</dbReference>
<dbReference type="InterPro" id="IPR057598">
    <property type="entry name" value="Fn3_PTPRU"/>
</dbReference>
<dbReference type="AlphaFoldDB" id="A0A0B6YW84"/>
<keyword evidence="6" id="KW-0472">Membrane</keyword>
<keyword evidence="8" id="KW-0325">Glycoprotein</keyword>
<evidence type="ECO:0000256" key="2">
    <source>
        <dbReference type="ARBA" id="ARBA00022692"/>
    </source>
</evidence>
<keyword evidence="3" id="KW-0732">Signal</keyword>
<keyword evidence="2" id="KW-0812">Transmembrane</keyword>
<protein>
    <recommendedName>
        <fullName evidence="10">Fibronectin type-III domain-containing protein</fullName>
    </recommendedName>
</protein>
<dbReference type="InterPro" id="IPR051622">
    <property type="entry name" value="R-tyr_protein_phosphatases"/>
</dbReference>
<sequence length="345" mass="38985">VSGYKIFYNMFATPAMYAWQQMEIGPYTVSDVTGLEPFTVYAIRVQAKSVDGRYGNMSEVVTTHVHEVQRDDAVQRFKVTQRLTNLVMLSWDKPKRDDVQTYVLRYEGVKNYREDGEVKQVFDNPVEVKINGQQTTYSVNNLKPKMRFEFNISAIFRGGEEGSPQSLVTETLIDAPPRVDKPTVKSVQKGTILMEMKRASEKNGPISHYHIVVVPSRSGVTKMPADYTFEELTKERLGVDKPASQPYIAARFESQSLPSEFSLGNNQEYGSFSNRPLHTDDNYRVFLRAYSVDQRLYTSSDFSDEISISSNIGPARPSGNTGKVPEKNHVTRVTGEVFEGDGQVK</sequence>
<dbReference type="CDD" id="cd00063">
    <property type="entry name" value="FN3"/>
    <property type="match status" value="2"/>
</dbReference>
<dbReference type="GO" id="GO:0016020">
    <property type="term" value="C:membrane"/>
    <property type="evidence" value="ECO:0007669"/>
    <property type="project" value="UniProtKB-SubCell"/>
</dbReference>
<evidence type="ECO:0000259" key="10">
    <source>
        <dbReference type="PROSITE" id="PS50853"/>
    </source>
</evidence>
<feature type="non-terminal residue" evidence="11">
    <location>
        <position position="1"/>
    </location>
</feature>
<keyword evidence="4" id="KW-0677">Repeat</keyword>
<dbReference type="InterPro" id="IPR003961">
    <property type="entry name" value="FN3_dom"/>
</dbReference>
<keyword evidence="5" id="KW-1133">Transmembrane helix</keyword>
<gene>
    <name evidence="11" type="primary">ORF37323</name>
</gene>
<accession>A0A0B6YW84</accession>
<dbReference type="EMBL" id="HACG01012890">
    <property type="protein sequence ID" value="CEK59755.1"/>
    <property type="molecule type" value="Transcribed_RNA"/>
</dbReference>
<evidence type="ECO:0000256" key="3">
    <source>
        <dbReference type="ARBA" id="ARBA00022729"/>
    </source>
</evidence>
<dbReference type="PANTHER" id="PTHR24051:SF9">
    <property type="entry name" value="FIBRONECTIN TYPE-III DOMAIN-CONTAINING PROTEIN"/>
    <property type="match status" value="1"/>
</dbReference>
<evidence type="ECO:0000256" key="6">
    <source>
        <dbReference type="ARBA" id="ARBA00023136"/>
    </source>
</evidence>
<dbReference type="InterPro" id="IPR013783">
    <property type="entry name" value="Ig-like_fold"/>
</dbReference>
<evidence type="ECO:0000256" key="1">
    <source>
        <dbReference type="ARBA" id="ARBA00004479"/>
    </source>
</evidence>